<dbReference type="SUPFAM" id="SSF51126">
    <property type="entry name" value="Pectin lyase-like"/>
    <property type="match status" value="1"/>
</dbReference>
<dbReference type="InterPro" id="IPR006626">
    <property type="entry name" value="PbH1"/>
</dbReference>
<protein>
    <recommendedName>
        <fullName evidence="12">Polygalacturonase</fullName>
    </recommendedName>
</protein>
<dbReference type="GO" id="GO:0005975">
    <property type="term" value="P:carbohydrate metabolic process"/>
    <property type="evidence" value="ECO:0007669"/>
    <property type="project" value="InterPro"/>
</dbReference>
<evidence type="ECO:0000256" key="2">
    <source>
        <dbReference type="ARBA" id="ARBA00008834"/>
    </source>
</evidence>
<dbReference type="OrthoDB" id="187139at2759"/>
<dbReference type="Proteomes" id="UP000516437">
    <property type="component" value="Chromosome 6"/>
</dbReference>
<comment type="similarity">
    <text evidence="2 8">Belongs to the glycosyl hydrolase 28 family.</text>
</comment>
<reference evidence="10 11" key="1">
    <citation type="journal article" date="2019" name="Plant Biotechnol. J.">
        <title>The red bayberry genome and genetic basis of sex determination.</title>
        <authorList>
            <person name="Jia H.M."/>
            <person name="Jia H.J."/>
            <person name="Cai Q.L."/>
            <person name="Wang Y."/>
            <person name="Zhao H.B."/>
            <person name="Yang W.F."/>
            <person name="Wang G.Y."/>
            <person name="Li Y.H."/>
            <person name="Zhan D.L."/>
            <person name="Shen Y.T."/>
            <person name="Niu Q.F."/>
            <person name="Chang L."/>
            <person name="Qiu J."/>
            <person name="Zhao L."/>
            <person name="Xie H.B."/>
            <person name="Fu W.Y."/>
            <person name="Jin J."/>
            <person name="Li X.W."/>
            <person name="Jiao Y."/>
            <person name="Zhou C.C."/>
            <person name="Tu T."/>
            <person name="Chai C.Y."/>
            <person name="Gao J.L."/>
            <person name="Fan L.J."/>
            <person name="van de Weg E."/>
            <person name="Wang J.Y."/>
            <person name="Gao Z.S."/>
        </authorList>
    </citation>
    <scope>NUCLEOTIDE SEQUENCE [LARGE SCALE GENOMIC DNA]</scope>
    <source>
        <tissue evidence="10">Leaves</tissue>
    </source>
</reference>
<comment type="subcellular location">
    <subcellularLocation>
        <location evidence="1">Secreted</location>
        <location evidence="1">Cell wall</location>
    </subcellularLocation>
</comment>
<feature type="signal peptide" evidence="9">
    <location>
        <begin position="1"/>
        <end position="28"/>
    </location>
</feature>
<evidence type="ECO:0000256" key="8">
    <source>
        <dbReference type="RuleBase" id="RU361169"/>
    </source>
</evidence>
<dbReference type="InterPro" id="IPR012334">
    <property type="entry name" value="Pectin_lyas_fold"/>
</dbReference>
<evidence type="ECO:0000256" key="6">
    <source>
        <dbReference type="ARBA" id="ARBA00023295"/>
    </source>
</evidence>
<evidence type="ECO:0000256" key="7">
    <source>
        <dbReference type="ARBA" id="ARBA00023316"/>
    </source>
</evidence>
<feature type="chain" id="PRO_5025565748" description="Polygalacturonase" evidence="9">
    <location>
        <begin position="29"/>
        <end position="425"/>
    </location>
</feature>
<evidence type="ECO:0000256" key="3">
    <source>
        <dbReference type="ARBA" id="ARBA00022512"/>
    </source>
</evidence>
<evidence type="ECO:0000313" key="11">
    <source>
        <dbReference type="Proteomes" id="UP000516437"/>
    </source>
</evidence>
<keyword evidence="11" id="KW-1185">Reference proteome</keyword>
<proteinExistence type="inferred from homology"/>
<dbReference type="SMART" id="SM00710">
    <property type="entry name" value="PbH1"/>
    <property type="match status" value="5"/>
</dbReference>
<keyword evidence="6 8" id="KW-0326">Glycosidase</keyword>
<dbReference type="PANTHER" id="PTHR31375">
    <property type="match status" value="1"/>
</dbReference>
<evidence type="ECO:0000256" key="5">
    <source>
        <dbReference type="ARBA" id="ARBA00022801"/>
    </source>
</evidence>
<keyword evidence="9" id="KW-0732">Signal</keyword>
<comment type="caution">
    <text evidence="10">The sequence shown here is derived from an EMBL/GenBank/DDBJ whole genome shotgun (WGS) entry which is preliminary data.</text>
</comment>
<dbReference type="EMBL" id="RXIC02000024">
    <property type="protein sequence ID" value="KAB1209158.1"/>
    <property type="molecule type" value="Genomic_DNA"/>
</dbReference>
<evidence type="ECO:0008006" key="12">
    <source>
        <dbReference type="Google" id="ProtNLM"/>
    </source>
</evidence>
<dbReference type="Gene3D" id="2.160.20.10">
    <property type="entry name" value="Single-stranded right-handed beta-helix, Pectin lyase-like"/>
    <property type="match status" value="1"/>
</dbReference>
<evidence type="ECO:0000256" key="4">
    <source>
        <dbReference type="ARBA" id="ARBA00022525"/>
    </source>
</evidence>
<dbReference type="GO" id="GO:0071555">
    <property type="term" value="P:cell wall organization"/>
    <property type="evidence" value="ECO:0007669"/>
    <property type="project" value="UniProtKB-KW"/>
</dbReference>
<evidence type="ECO:0000256" key="9">
    <source>
        <dbReference type="SAM" id="SignalP"/>
    </source>
</evidence>
<gene>
    <name evidence="10" type="ORF">CJ030_MR6G015584</name>
</gene>
<keyword evidence="5 8" id="KW-0378">Hydrolase</keyword>
<keyword evidence="3" id="KW-0134">Cell wall</keyword>
<evidence type="ECO:0000256" key="1">
    <source>
        <dbReference type="ARBA" id="ARBA00004191"/>
    </source>
</evidence>
<accession>A0A6A1VBB4</accession>
<dbReference type="InterPro" id="IPR011050">
    <property type="entry name" value="Pectin_lyase_fold/virulence"/>
</dbReference>
<dbReference type="AlphaFoldDB" id="A0A6A1VBB4"/>
<sequence>MKMCRSGLTRVLVFALFAWSSSFENCNAGESYRGWNSAIFNVLDFGARGDGYADDTQAFVAAWAAACKVEASMMVVPSGFVFLVGPLTFSGPHCAANIQFQLNGILIAPTSRKPWGSGLLQWIQFKKLKGITVYGKGIIDGQGSVWWGGKATNANMPSTVPTALRFYGSQHVTVSGITFKNSAQSHLKFDNCVSVQVFDINISSPGDSPNTDGIHLQNSEDVVIYRANIASGDDCISIQTGCSNVYIHNVNCGPGHGISIGALGEDRTKACVSNITVQNVILQNTTTGVRIKTWQGGSGSVQGILFSNIQVSEVKIPIMIDQFYSPNAKSKLLKKASAVTVSGISYVNIQGSYTVKPVHFACSDNPPCTDVSLANIWLTPLEDNYNLQGPFCSQVYGTLRTRTTPPMDCLLTSKPPRINHNSCWP</sequence>
<dbReference type="InterPro" id="IPR000743">
    <property type="entry name" value="Glyco_hydro_28"/>
</dbReference>
<name>A0A6A1VBB4_9ROSI</name>
<keyword evidence="4" id="KW-0964">Secreted</keyword>
<dbReference type="GO" id="GO:0004650">
    <property type="term" value="F:polygalacturonase activity"/>
    <property type="evidence" value="ECO:0007669"/>
    <property type="project" value="InterPro"/>
</dbReference>
<keyword evidence="7" id="KW-0961">Cell wall biogenesis/degradation</keyword>
<evidence type="ECO:0000313" key="10">
    <source>
        <dbReference type="EMBL" id="KAB1209158.1"/>
    </source>
</evidence>
<organism evidence="10 11">
    <name type="scientific">Morella rubra</name>
    <name type="common">Chinese bayberry</name>
    <dbReference type="NCBI Taxonomy" id="262757"/>
    <lineage>
        <taxon>Eukaryota</taxon>
        <taxon>Viridiplantae</taxon>
        <taxon>Streptophyta</taxon>
        <taxon>Embryophyta</taxon>
        <taxon>Tracheophyta</taxon>
        <taxon>Spermatophyta</taxon>
        <taxon>Magnoliopsida</taxon>
        <taxon>eudicotyledons</taxon>
        <taxon>Gunneridae</taxon>
        <taxon>Pentapetalae</taxon>
        <taxon>rosids</taxon>
        <taxon>fabids</taxon>
        <taxon>Fagales</taxon>
        <taxon>Myricaceae</taxon>
        <taxon>Morella</taxon>
    </lineage>
</organism>
<dbReference type="Pfam" id="PF00295">
    <property type="entry name" value="Glyco_hydro_28"/>
    <property type="match status" value="1"/>
</dbReference>